<dbReference type="Proteomes" id="UP000430146">
    <property type="component" value="Unassembled WGS sequence"/>
</dbReference>
<organism evidence="1 2">
    <name type="scientific">Mycolicibacterium vanbaalenii</name>
    <name type="common">Mycobacterium vanbaalenii</name>
    <dbReference type="NCBI Taxonomy" id="110539"/>
    <lineage>
        <taxon>Bacteria</taxon>
        <taxon>Bacillati</taxon>
        <taxon>Actinomycetota</taxon>
        <taxon>Actinomycetes</taxon>
        <taxon>Mycobacteriales</taxon>
        <taxon>Mycobacteriaceae</taxon>
        <taxon>Mycolicibacterium</taxon>
    </lineage>
</organism>
<evidence type="ECO:0000313" key="2">
    <source>
        <dbReference type="Proteomes" id="UP000430146"/>
    </source>
</evidence>
<dbReference type="RefSeq" id="WP_159233486.1">
    <property type="nucleotide sequence ID" value="NZ_CACSIP010000035.1"/>
</dbReference>
<name>A0A5S9R603_MYCVN</name>
<evidence type="ECO:0000313" key="1">
    <source>
        <dbReference type="EMBL" id="CAA0129293.1"/>
    </source>
</evidence>
<sequence>MPDLTQNELDAIADARNLLESYGFVVLREKSYRQAQERQRVAECYRDREIEAAESARHWARNCLDEERRIRDRCTFLYGAARAAGCSVEELSGHA</sequence>
<dbReference type="EMBL" id="CACSIP010000035">
    <property type="protein sequence ID" value="CAA0129293.1"/>
    <property type="molecule type" value="Genomic_DNA"/>
</dbReference>
<protein>
    <submittedName>
        <fullName evidence="1">Uncharacterized protein</fullName>
    </submittedName>
</protein>
<dbReference type="OrthoDB" id="9945719at2"/>
<accession>A0A5S9R603</accession>
<proteinExistence type="predicted"/>
<gene>
    <name evidence="1" type="ORF">AELLOGFF_05519</name>
</gene>
<dbReference type="AlphaFoldDB" id="A0A5S9R603"/>
<keyword evidence="2" id="KW-1185">Reference proteome</keyword>
<reference evidence="1 2" key="1">
    <citation type="submission" date="2019-11" db="EMBL/GenBank/DDBJ databases">
        <authorList>
            <person name="Holert J."/>
        </authorList>
    </citation>
    <scope>NUCLEOTIDE SEQUENCE [LARGE SCALE GENOMIC DNA]</scope>
    <source>
        <strain evidence="1">BC8_1</strain>
    </source>
</reference>